<dbReference type="Proteomes" id="UP000621492">
    <property type="component" value="Unassembled WGS sequence"/>
</dbReference>
<feature type="domain" description="Transcobalamin-like C-terminal" evidence="2">
    <location>
        <begin position="191"/>
        <end position="266"/>
    </location>
</feature>
<comment type="caution">
    <text evidence="3">The sequence shown here is derived from an EMBL/GenBank/DDBJ whole genome shotgun (WGS) entry which is preliminary data.</text>
</comment>
<dbReference type="Pfam" id="PF14478">
    <property type="entry name" value="DUF4430"/>
    <property type="match status" value="1"/>
</dbReference>
<name>A0A9W5TY26_9BACI</name>
<feature type="compositionally biased region" description="Low complexity" evidence="1">
    <location>
        <begin position="105"/>
        <end position="114"/>
    </location>
</feature>
<sequence>MRGYAKYFAAIFFLLFAVFTLIGCEDSVKKPTGLEDDPGQEVSDSASDAKETDQKELKDKEKPKKSPSAKDEEKQETKPSNSDDKSSSDDSTLSNQKNTGEKSNHVVNKNSSSNTDEEADKNKTKTNKTNKKPDKEETKKSESSKNRSSKTSKPNENKEPETNKDTIVYSIVISGSEVPLPPTEIEITNEDTVLEALIQITKQKKIQMDYRGGQGATAYVEGIDNVYEFDRGQGSGWMYRINGVFPDRGAGVVPVCDGDRVEWLYTTNLGKDLGADLAPVRRDGKCPK</sequence>
<accession>A0A9W5TY26</accession>
<feature type="compositionally biased region" description="Basic and acidic residues" evidence="1">
    <location>
        <begin position="131"/>
        <end position="145"/>
    </location>
</feature>
<feature type="compositionally biased region" description="Basic and acidic residues" evidence="1">
    <location>
        <begin position="47"/>
        <end position="88"/>
    </location>
</feature>
<evidence type="ECO:0000313" key="4">
    <source>
        <dbReference type="Proteomes" id="UP000621492"/>
    </source>
</evidence>
<organism evidence="3 4">
    <name type="scientific">Lentibacillus populi</name>
    <dbReference type="NCBI Taxonomy" id="1827502"/>
    <lineage>
        <taxon>Bacteria</taxon>
        <taxon>Bacillati</taxon>
        <taxon>Bacillota</taxon>
        <taxon>Bacilli</taxon>
        <taxon>Bacillales</taxon>
        <taxon>Bacillaceae</taxon>
        <taxon>Lentibacillus</taxon>
    </lineage>
</organism>
<keyword evidence="4" id="KW-1185">Reference proteome</keyword>
<reference evidence="3" key="2">
    <citation type="submission" date="2020-09" db="EMBL/GenBank/DDBJ databases">
        <authorList>
            <person name="Sun Q."/>
            <person name="Zhou Y."/>
        </authorList>
    </citation>
    <scope>NUCLEOTIDE SEQUENCE</scope>
    <source>
        <strain evidence="3">CGMCC 1.15454</strain>
    </source>
</reference>
<dbReference type="Gene3D" id="2.170.130.30">
    <property type="match status" value="1"/>
</dbReference>
<proteinExistence type="predicted"/>
<evidence type="ECO:0000259" key="2">
    <source>
        <dbReference type="Pfam" id="PF14478"/>
    </source>
</evidence>
<dbReference type="PROSITE" id="PS51257">
    <property type="entry name" value="PROKAR_LIPOPROTEIN"/>
    <property type="match status" value="1"/>
</dbReference>
<dbReference type="AlphaFoldDB" id="A0A9W5TY26"/>
<feature type="region of interest" description="Disordered" evidence="1">
    <location>
        <begin position="29"/>
        <end position="164"/>
    </location>
</feature>
<evidence type="ECO:0000313" key="3">
    <source>
        <dbReference type="EMBL" id="GGB43853.1"/>
    </source>
</evidence>
<dbReference type="InterPro" id="IPR027954">
    <property type="entry name" value="Transcobalamin-like_C"/>
</dbReference>
<evidence type="ECO:0000256" key="1">
    <source>
        <dbReference type="SAM" id="MobiDB-lite"/>
    </source>
</evidence>
<protein>
    <recommendedName>
        <fullName evidence="2">Transcobalamin-like C-terminal domain-containing protein</fullName>
    </recommendedName>
</protein>
<dbReference type="EMBL" id="BMJD01000015">
    <property type="protein sequence ID" value="GGB43853.1"/>
    <property type="molecule type" value="Genomic_DNA"/>
</dbReference>
<feature type="compositionally biased region" description="Basic and acidic residues" evidence="1">
    <location>
        <begin position="153"/>
        <end position="164"/>
    </location>
</feature>
<dbReference type="RefSeq" id="WP_188725145.1">
    <property type="nucleotide sequence ID" value="NZ_BMJD01000015.1"/>
</dbReference>
<reference evidence="3" key="1">
    <citation type="journal article" date="2014" name="Int. J. Syst. Evol. Microbiol.">
        <title>Complete genome sequence of Corynebacterium casei LMG S-19264T (=DSM 44701T), isolated from a smear-ripened cheese.</title>
        <authorList>
            <consortium name="US DOE Joint Genome Institute (JGI-PGF)"/>
            <person name="Walter F."/>
            <person name="Albersmeier A."/>
            <person name="Kalinowski J."/>
            <person name="Ruckert C."/>
        </authorList>
    </citation>
    <scope>NUCLEOTIDE SEQUENCE</scope>
    <source>
        <strain evidence="3">CGMCC 1.15454</strain>
    </source>
</reference>
<gene>
    <name evidence="3" type="ORF">GCM10011409_21800</name>
</gene>